<dbReference type="InterPro" id="IPR029021">
    <property type="entry name" value="Prot-tyrosine_phosphatase-like"/>
</dbReference>
<comment type="subcellular location">
    <subcellularLocation>
        <location evidence="1">Cytoplasmic vesicle</location>
        <location evidence="1">Clathrin-coated vesicle</location>
    </subcellularLocation>
</comment>
<evidence type="ECO:0000256" key="3">
    <source>
        <dbReference type="ARBA" id="ARBA00022553"/>
    </source>
</evidence>
<dbReference type="SUPFAM" id="SSF46565">
    <property type="entry name" value="Chaperone J-domain"/>
    <property type="match status" value="1"/>
</dbReference>
<dbReference type="PROSITE" id="PS00108">
    <property type="entry name" value="PROTEIN_KINASE_ST"/>
    <property type="match status" value="1"/>
</dbReference>
<evidence type="ECO:0000259" key="9">
    <source>
        <dbReference type="PROSITE" id="PS51182"/>
    </source>
</evidence>
<dbReference type="EMBL" id="JAGFMF010012010">
    <property type="protein sequence ID" value="KAG8508621.1"/>
    <property type="molecule type" value="Genomic_DNA"/>
</dbReference>
<keyword evidence="4" id="KW-0968">Cytoplasmic vesicle</keyword>
<dbReference type="SUPFAM" id="SSF56112">
    <property type="entry name" value="Protein kinase-like (PK-like)"/>
    <property type="match status" value="1"/>
</dbReference>
<comment type="similarity">
    <text evidence="2">Belongs to the protein kinase superfamily. AGC Ser/Thr protein kinase family. PKC subfamily.</text>
</comment>
<dbReference type="PROSITE" id="PS51181">
    <property type="entry name" value="PPASE_TENSIN"/>
    <property type="match status" value="1"/>
</dbReference>
<evidence type="ECO:0000256" key="4">
    <source>
        <dbReference type="ARBA" id="ARBA00023329"/>
    </source>
</evidence>
<dbReference type="SMART" id="SM00220">
    <property type="entry name" value="S_TKc"/>
    <property type="match status" value="1"/>
</dbReference>
<feature type="compositionally biased region" description="Low complexity" evidence="5">
    <location>
        <begin position="1220"/>
        <end position="1235"/>
    </location>
</feature>
<dbReference type="SMART" id="SM00271">
    <property type="entry name" value="DnaJ"/>
    <property type="match status" value="1"/>
</dbReference>
<feature type="compositionally biased region" description="Low complexity" evidence="5">
    <location>
        <begin position="1317"/>
        <end position="1330"/>
    </location>
</feature>
<feature type="region of interest" description="Disordered" evidence="5">
    <location>
        <begin position="924"/>
        <end position="944"/>
    </location>
</feature>
<keyword evidence="10" id="KW-0418">Kinase</keyword>
<dbReference type="InterPro" id="IPR014020">
    <property type="entry name" value="Tensin_C2-dom"/>
</dbReference>
<dbReference type="InterPro" id="IPR035892">
    <property type="entry name" value="C2_domain_sf"/>
</dbReference>
<dbReference type="PROSITE" id="PS51182">
    <property type="entry name" value="C2_TENSIN"/>
    <property type="match status" value="1"/>
</dbReference>
<dbReference type="GO" id="GO:0005524">
    <property type="term" value="F:ATP binding"/>
    <property type="evidence" value="ECO:0007669"/>
    <property type="project" value="InterPro"/>
</dbReference>
<dbReference type="CDD" id="cd06257">
    <property type="entry name" value="DnaJ"/>
    <property type="match status" value="1"/>
</dbReference>
<sequence>SRAGPGARRGGSEARGSSGSWRAPRTSRAGAEDGEARGRRLLSGPGRSWTRAGRPAPAAAMSLLQSALDFLAGPGSLGGAAGRDQSDFVGQTVELGELRLRVRRVLAEGGFAFVYEAQDLGSGREYALKRLLSHEEEQSRAIIQEVCFMKKLSGHPNIVQFCSAASIGKEESDTGQAEFLLLTELCRGQLVEFLKKNESKGPLSCDAVLKIFYQTCRAVQHMHKQKPPIIHRDLKVENLLLSSQGTIKLCDFGSATTLSYFPDYSWSAQRRALVEEEVRPGRTPHACPPPSRRDEPARGCRGGAACPLPRPGLPCGSVLKGVLKHRGSALALRSCRSLLPCAAVQPSAATAWAPGAAYPLHCSLSLGGSALGAGRAQVSAGSLSVAPGTARSETSAVAWRSRRSGGSQQPPCSGCFFQITRNTTPMYRTPEIVDLYSNLPIGEKQDIWALGCILYLLCFRQHPFEDGAKLRIVNGKYAIPPDDTRYTVFHDLIRATLKVNPEERLSISELVSQLQEIAAARDVNPRAPVTELLEQNGGYGNAPGGPGGSGCSGGLVVAEYDQPYGGLLDILRGGTERLFTNLKDTSSKVIQSVASYAKGDLDISYITSRIAVMSFPAEGVESAIRNSIEDVRLFLDSRHAGHYAVYNLSPRTYRASRFHSRVSECGWAARRAPALHSLYGVCKSMHAWLRHDPKNVCVVHCTDGRAASAVAVCAFLCFCRLFSTAEAAVYMFSMKRCPPGIWPSHKRYIEYVCDMVAEEPVTPHGKALLVRAVVLAPVPLFSRQRGGCRPFCEVYVGGERVASTSQEYDKMRDFRVEDGKAVIPLGITVQGDVLLVIYHARSTLGGRLQAKVASMKMFQVQFHTGFVPRNATTVRFAKYPHCGLCPCWRPPGASLTTPACRYDLDACDIQEKYPDLFQVNLDVEVEPRDRPSREPPPWEGASMRGLNPKILFSSREEQQEVLSKFARGFLVLAVAMASTEAEASARSGKPELPRQPGSSAQYDAEAEAGSPDTEPAGSDSPPSSGPDSSRFLRSLDWLEEKDPEVDPGGPSPAGGPPAGAEGGDEAEPSDEDTAMSGGSRDAAEEDAAGPGAPAPERGALLDVDAPAAPQEHTPQEEGVDLLGLHSQARPAPPTPARSAAPSNADLLSCLLDAPAAAPQGSPGDLLGGEAPLLLTGPAPPPGAGGPSLPTADPFDPLLLASDPDPQPGAKPDLFGEFLNPGSAAAPPTAFPAAHSAPPPSGSTLLQLGDPPAEPSRMTASASHPDLLGTWDAWAPASAPPGTAPPLADASCRPGPSGVPGGHPGPPAAPVGRTKSQSLDPFSDLGDLSSGLPGGPAGLPGHGISGPCRQSPPTLPPFALCAGSPAARFAPGGFAARATPPSKGGGSWQAGRPPAQGTLRPPQAKPPPKACGQSRPNYAANFSVIGGREERGVRAPSFGKSSPLRVAAPAASSACPGRAGQEPPGEGPGRGSSRAGRSTSGGAGCCPVPALELPGAGAAHAATGPAHSSSPPAQKPRVSESDFEDLLSDQGFSSKSDKRGPRTMAEMRRQGQARDADPLKLKLLDWTEGKERNLRALLSTLHTVLWDGESRWTPVGMADLVTPAQVKKQYRRAVLVVHPDKAAGQPYEQQARMIFMELSEAWAEFESQGARPLF</sequence>
<feature type="compositionally biased region" description="Gly residues" evidence="5">
    <location>
        <begin position="1331"/>
        <end position="1343"/>
    </location>
</feature>
<dbReference type="PROSITE" id="PS50076">
    <property type="entry name" value="DNAJ_2"/>
    <property type="match status" value="1"/>
</dbReference>
<dbReference type="InterPro" id="IPR001623">
    <property type="entry name" value="DnaJ_domain"/>
</dbReference>
<feature type="region of interest" description="Disordered" evidence="5">
    <location>
        <begin position="1"/>
        <end position="54"/>
    </location>
</feature>
<dbReference type="GO" id="GO:0004672">
    <property type="term" value="F:protein kinase activity"/>
    <property type="evidence" value="ECO:0007669"/>
    <property type="project" value="InterPro"/>
</dbReference>
<reference evidence="10" key="1">
    <citation type="journal article" date="2021" name="Evol. Appl.">
        <title>The genome of the Pyrenean desman and the effects of bottlenecks and inbreeding on the genomic landscape of an endangered species.</title>
        <authorList>
            <person name="Escoda L."/>
            <person name="Castresana J."/>
        </authorList>
    </citation>
    <scope>NUCLEOTIDE SEQUENCE</scope>
    <source>
        <strain evidence="10">IBE-C5619</strain>
    </source>
</reference>
<dbReference type="InterPro" id="IPR029023">
    <property type="entry name" value="Tensin_phosphatase"/>
</dbReference>
<dbReference type="PANTHER" id="PTHR23172">
    <property type="entry name" value="AUXILIN/CYCLIN G-ASSOCIATED KINASE-RELATED"/>
    <property type="match status" value="1"/>
</dbReference>
<feature type="compositionally biased region" description="Low complexity" evidence="5">
    <location>
        <begin position="1088"/>
        <end position="1098"/>
    </location>
</feature>
<evidence type="ECO:0000256" key="2">
    <source>
        <dbReference type="ARBA" id="ARBA00005490"/>
    </source>
</evidence>
<feature type="compositionally biased region" description="Low complexity" evidence="5">
    <location>
        <begin position="1162"/>
        <end position="1176"/>
    </location>
</feature>
<evidence type="ECO:0000259" key="6">
    <source>
        <dbReference type="PROSITE" id="PS50011"/>
    </source>
</evidence>
<dbReference type="SUPFAM" id="SSF52799">
    <property type="entry name" value="(Phosphotyrosine protein) phosphatases II"/>
    <property type="match status" value="1"/>
</dbReference>
<dbReference type="SUPFAM" id="SSF49562">
    <property type="entry name" value="C2 domain (Calcium/lipid-binding domain, CaLB)"/>
    <property type="match status" value="1"/>
</dbReference>
<dbReference type="OrthoDB" id="1717591at2759"/>
<dbReference type="Gene3D" id="1.10.510.10">
    <property type="entry name" value="Transferase(Phosphotransferase) domain 1"/>
    <property type="match status" value="2"/>
</dbReference>
<feature type="domain" description="Phosphatase tensin-type" evidence="8">
    <location>
        <begin position="592"/>
        <end position="759"/>
    </location>
</feature>
<dbReference type="FunFam" id="1.10.287.110:FF:000002">
    <property type="entry name" value="putative tyrosine-protein phosphatase auxilin isoform X2"/>
    <property type="match status" value="1"/>
</dbReference>
<feature type="compositionally biased region" description="Low complexity" evidence="5">
    <location>
        <begin position="1493"/>
        <end position="1511"/>
    </location>
</feature>
<dbReference type="Pfam" id="PF10409">
    <property type="entry name" value="PTEN_C2"/>
    <property type="match status" value="1"/>
</dbReference>
<dbReference type="GO" id="GO:0072318">
    <property type="term" value="P:clathrin coat disassembly"/>
    <property type="evidence" value="ECO:0007669"/>
    <property type="project" value="TreeGrafter"/>
</dbReference>
<dbReference type="CDD" id="cd14036">
    <property type="entry name" value="STKc_GAK"/>
    <property type="match status" value="1"/>
</dbReference>
<evidence type="ECO:0000313" key="11">
    <source>
        <dbReference type="Proteomes" id="UP000700334"/>
    </source>
</evidence>
<evidence type="ECO:0000256" key="1">
    <source>
        <dbReference type="ARBA" id="ARBA00004132"/>
    </source>
</evidence>
<evidence type="ECO:0000259" key="8">
    <source>
        <dbReference type="PROSITE" id="PS51181"/>
    </source>
</evidence>
<gene>
    <name evidence="10" type="ORF">J0S82_019551</name>
</gene>
<proteinExistence type="inferred from homology"/>
<dbReference type="Gene3D" id="3.90.190.10">
    <property type="entry name" value="Protein tyrosine phosphatase superfamily"/>
    <property type="match status" value="1"/>
</dbReference>
<dbReference type="Gene3D" id="2.60.40.1110">
    <property type="match status" value="1"/>
</dbReference>
<dbReference type="InterPro" id="IPR008271">
    <property type="entry name" value="Ser/Thr_kinase_AS"/>
</dbReference>
<feature type="domain" description="J" evidence="7">
    <location>
        <begin position="1589"/>
        <end position="1653"/>
    </location>
</feature>
<dbReference type="FunFam" id="3.90.190.10:FF:000008">
    <property type="entry name" value="putative tyrosine-protein phosphatase auxilin isoform X2"/>
    <property type="match status" value="1"/>
</dbReference>
<name>A0A8J5ZW57_GALPY</name>
<comment type="caution">
    <text evidence="10">The sequence shown here is derived from an EMBL/GenBank/DDBJ whole genome shotgun (WGS) entry which is preliminary data.</text>
</comment>
<keyword evidence="3" id="KW-0597">Phosphoprotein</keyword>
<evidence type="ECO:0000313" key="10">
    <source>
        <dbReference type="EMBL" id="KAG8508621.1"/>
    </source>
</evidence>
<feature type="compositionally biased region" description="Low complexity" evidence="5">
    <location>
        <begin position="14"/>
        <end position="23"/>
    </location>
</feature>
<evidence type="ECO:0000256" key="5">
    <source>
        <dbReference type="SAM" id="MobiDB-lite"/>
    </source>
</evidence>
<feature type="domain" description="C2 tensin-type" evidence="9">
    <location>
        <begin position="765"/>
        <end position="926"/>
    </location>
</feature>
<feature type="compositionally biased region" description="Low complexity" evidence="5">
    <location>
        <begin position="1017"/>
        <end position="1029"/>
    </location>
</feature>
<dbReference type="GO" id="GO:0072583">
    <property type="term" value="P:clathrin-dependent endocytosis"/>
    <property type="evidence" value="ECO:0007669"/>
    <property type="project" value="TreeGrafter"/>
</dbReference>
<feature type="non-terminal residue" evidence="10">
    <location>
        <position position="1653"/>
    </location>
</feature>
<feature type="region of interest" description="Disordered" evidence="5">
    <location>
        <begin position="1154"/>
        <end position="1352"/>
    </location>
</feature>
<feature type="region of interest" description="Disordered" evidence="5">
    <location>
        <begin position="1371"/>
        <end position="1553"/>
    </location>
</feature>
<dbReference type="GO" id="GO:0030276">
    <property type="term" value="F:clathrin binding"/>
    <property type="evidence" value="ECO:0007669"/>
    <property type="project" value="TreeGrafter"/>
</dbReference>
<keyword evidence="11" id="KW-1185">Reference proteome</keyword>
<dbReference type="GO" id="GO:0030136">
    <property type="term" value="C:clathrin-coated vesicle"/>
    <property type="evidence" value="ECO:0007669"/>
    <property type="project" value="UniProtKB-SubCell"/>
</dbReference>
<dbReference type="Pfam" id="PF00069">
    <property type="entry name" value="Pkinase"/>
    <property type="match status" value="2"/>
</dbReference>
<dbReference type="InterPro" id="IPR000719">
    <property type="entry name" value="Prot_kinase_dom"/>
</dbReference>
<protein>
    <submittedName>
        <fullName evidence="10">Cyclin-G-associated kinase</fullName>
    </submittedName>
</protein>
<feature type="region of interest" description="Disordered" evidence="5">
    <location>
        <begin position="983"/>
        <end position="1141"/>
    </location>
</feature>
<dbReference type="FunFam" id="2.60.40.1110:FF:000001">
    <property type="entry name" value="cyclin-G-associated kinase isoform X2"/>
    <property type="match status" value="1"/>
</dbReference>
<dbReference type="PROSITE" id="PS50011">
    <property type="entry name" value="PROTEIN_KINASE_DOM"/>
    <property type="match status" value="1"/>
</dbReference>
<dbReference type="InterPro" id="IPR036869">
    <property type="entry name" value="J_dom_sf"/>
</dbReference>
<organism evidence="10 11">
    <name type="scientific">Galemys pyrenaicus</name>
    <name type="common">Iberian desman</name>
    <name type="synonym">Pyrenean desman</name>
    <dbReference type="NCBI Taxonomy" id="202257"/>
    <lineage>
        <taxon>Eukaryota</taxon>
        <taxon>Metazoa</taxon>
        <taxon>Chordata</taxon>
        <taxon>Craniata</taxon>
        <taxon>Vertebrata</taxon>
        <taxon>Euteleostomi</taxon>
        <taxon>Mammalia</taxon>
        <taxon>Eutheria</taxon>
        <taxon>Laurasiatheria</taxon>
        <taxon>Eulipotyphla</taxon>
        <taxon>Talpidae</taxon>
        <taxon>Galemys</taxon>
    </lineage>
</organism>
<dbReference type="SMART" id="SM01326">
    <property type="entry name" value="PTEN_C2"/>
    <property type="match status" value="1"/>
</dbReference>
<dbReference type="Proteomes" id="UP000700334">
    <property type="component" value="Unassembled WGS sequence"/>
</dbReference>
<dbReference type="InterPro" id="IPR011009">
    <property type="entry name" value="Kinase-like_dom_sf"/>
</dbReference>
<keyword evidence="10" id="KW-0808">Transferase</keyword>
<feature type="domain" description="Protein kinase" evidence="6">
    <location>
        <begin position="100"/>
        <end position="518"/>
    </location>
</feature>
<dbReference type="Gene3D" id="1.10.287.110">
    <property type="entry name" value="DnaJ domain"/>
    <property type="match status" value="1"/>
</dbReference>
<accession>A0A8J5ZW57</accession>
<feature type="compositionally biased region" description="Basic and acidic residues" evidence="5">
    <location>
        <begin position="1534"/>
        <end position="1553"/>
    </location>
</feature>
<evidence type="ECO:0000259" key="7">
    <source>
        <dbReference type="PROSITE" id="PS50076"/>
    </source>
</evidence>
<feature type="compositionally biased region" description="Acidic residues" evidence="5">
    <location>
        <begin position="1062"/>
        <end position="1073"/>
    </location>
</feature>
<dbReference type="PANTHER" id="PTHR23172:SF34">
    <property type="entry name" value="CYCLIN-G-ASSOCIATED KINASE"/>
    <property type="match status" value="1"/>
</dbReference>